<feature type="compositionally biased region" description="Polar residues" evidence="1">
    <location>
        <begin position="25"/>
        <end position="34"/>
    </location>
</feature>
<dbReference type="RefSeq" id="XP_019038099.1">
    <property type="nucleotide sequence ID" value="XM_019185740.1"/>
</dbReference>
<dbReference type="EMBL" id="KV454211">
    <property type="protein sequence ID" value="ODQ58892.1"/>
    <property type="molecule type" value="Genomic_DNA"/>
</dbReference>
<gene>
    <name evidence="2" type="ORF">WICANDRAFT_84597</name>
</gene>
<evidence type="ECO:0000313" key="2">
    <source>
        <dbReference type="EMBL" id="ODQ58892.1"/>
    </source>
</evidence>
<dbReference type="Proteomes" id="UP000094112">
    <property type="component" value="Unassembled WGS sequence"/>
</dbReference>
<dbReference type="OrthoDB" id="3979777at2759"/>
<evidence type="ECO:0000256" key="1">
    <source>
        <dbReference type="SAM" id="MobiDB-lite"/>
    </source>
</evidence>
<accession>A0A1E3P1V7</accession>
<dbReference type="AlphaFoldDB" id="A0A1E3P1V7"/>
<evidence type="ECO:0000313" key="3">
    <source>
        <dbReference type="Proteomes" id="UP000094112"/>
    </source>
</evidence>
<name>A0A1E3P1V7_WICAA</name>
<feature type="region of interest" description="Disordered" evidence="1">
    <location>
        <begin position="1"/>
        <end position="58"/>
    </location>
</feature>
<proteinExistence type="predicted"/>
<evidence type="ECO:0008006" key="4">
    <source>
        <dbReference type="Google" id="ProtNLM"/>
    </source>
</evidence>
<dbReference type="GeneID" id="30202986"/>
<organism evidence="2 3">
    <name type="scientific">Wickerhamomyces anomalus (strain ATCC 58044 / CBS 1984 / NCYC 433 / NRRL Y-366-8)</name>
    <name type="common">Yeast</name>
    <name type="synonym">Hansenula anomala</name>
    <dbReference type="NCBI Taxonomy" id="683960"/>
    <lineage>
        <taxon>Eukaryota</taxon>
        <taxon>Fungi</taxon>
        <taxon>Dikarya</taxon>
        <taxon>Ascomycota</taxon>
        <taxon>Saccharomycotina</taxon>
        <taxon>Saccharomycetes</taxon>
        <taxon>Phaffomycetales</taxon>
        <taxon>Wickerhamomycetaceae</taxon>
        <taxon>Wickerhamomyces</taxon>
    </lineage>
</organism>
<feature type="compositionally biased region" description="Low complexity" evidence="1">
    <location>
        <begin position="38"/>
        <end position="58"/>
    </location>
</feature>
<sequence>MATMSTELPPTYNEAVAGFIPPPEYQNSIDQSHLSHGATPATSSSTTAASSTPIPTNSMAREEYYQSKKLNLVVLDDFNEDPRDVEMLNIPNDEYISKSDDELQDLYHSIYTIVEDKFIQVKRNTEFVHKKVRSMYDHYYINQLRNNTIEDFIKIKSKLEKELNSLPQIFQYYKEFNHLYDSVTNEINALKFELENSIDPEHITSSEGELLAKSSLLTTKSNMLKKIRFNLAQIDEKIKDLSDTEEVSYVLKERARIYNLATDFVKNQSSV</sequence>
<keyword evidence="3" id="KW-1185">Reference proteome</keyword>
<reference evidence="2 3" key="1">
    <citation type="journal article" date="2016" name="Proc. Natl. Acad. Sci. U.S.A.">
        <title>Comparative genomics of biotechnologically important yeasts.</title>
        <authorList>
            <person name="Riley R."/>
            <person name="Haridas S."/>
            <person name="Wolfe K.H."/>
            <person name="Lopes M.R."/>
            <person name="Hittinger C.T."/>
            <person name="Goeker M."/>
            <person name="Salamov A.A."/>
            <person name="Wisecaver J.H."/>
            <person name="Long T.M."/>
            <person name="Calvey C.H."/>
            <person name="Aerts A.L."/>
            <person name="Barry K.W."/>
            <person name="Choi C."/>
            <person name="Clum A."/>
            <person name="Coughlan A.Y."/>
            <person name="Deshpande S."/>
            <person name="Douglass A.P."/>
            <person name="Hanson S.J."/>
            <person name="Klenk H.-P."/>
            <person name="LaButti K.M."/>
            <person name="Lapidus A."/>
            <person name="Lindquist E.A."/>
            <person name="Lipzen A.M."/>
            <person name="Meier-Kolthoff J.P."/>
            <person name="Ohm R.A."/>
            <person name="Otillar R.P."/>
            <person name="Pangilinan J.L."/>
            <person name="Peng Y."/>
            <person name="Rokas A."/>
            <person name="Rosa C.A."/>
            <person name="Scheuner C."/>
            <person name="Sibirny A.A."/>
            <person name="Slot J.C."/>
            <person name="Stielow J.B."/>
            <person name="Sun H."/>
            <person name="Kurtzman C.P."/>
            <person name="Blackwell M."/>
            <person name="Grigoriev I.V."/>
            <person name="Jeffries T.W."/>
        </authorList>
    </citation>
    <scope>NUCLEOTIDE SEQUENCE [LARGE SCALE GENOMIC DNA]</scope>
    <source>
        <strain evidence="3">ATCC 58044 / CBS 1984 / NCYC 433 / NRRL Y-366-8</strain>
    </source>
</reference>
<protein>
    <recommendedName>
        <fullName evidence="4">VPS37 C-terminal domain-containing protein</fullName>
    </recommendedName>
</protein>